<keyword evidence="7" id="KW-1185">Reference proteome</keyword>
<evidence type="ECO:0000313" key="6">
    <source>
        <dbReference type="EMBL" id="THG34325.1"/>
    </source>
</evidence>
<dbReference type="Proteomes" id="UP000307380">
    <property type="component" value="Unassembled WGS sequence"/>
</dbReference>
<keyword evidence="4" id="KW-0460">Magnesium</keyword>
<dbReference type="GO" id="GO:0004518">
    <property type="term" value="F:nuclease activity"/>
    <property type="evidence" value="ECO:0007669"/>
    <property type="project" value="UniProtKB-KW"/>
</dbReference>
<keyword evidence="3" id="KW-0378">Hydrolase</keyword>
<dbReference type="GO" id="GO:0016787">
    <property type="term" value="F:hydrolase activity"/>
    <property type="evidence" value="ECO:0007669"/>
    <property type="project" value="UniProtKB-KW"/>
</dbReference>
<evidence type="ECO:0000256" key="2">
    <source>
        <dbReference type="ARBA" id="ARBA00022723"/>
    </source>
</evidence>
<dbReference type="InterPro" id="IPR002716">
    <property type="entry name" value="PIN_dom"/>
</dbReference>
<sequence>MRVLLDTHVLLWWLADHPSLADAHRQIIRNPDNEVLISAVTIAEISIKASLGKLDAPGDLLDTLDACGFLSLAFTGTHAELLRDLPWHHRDPFDRMLIAQASVEGIPLLSSDSQLAAYDIAAR</sequence>
<protein>
    <submittedName>
        <fullName evidence="6">Type II toxin-antitoxin system VapC family toxin</fullName>
    </submittedName>
</protein>
<dbReference type="InterPro" id="IPR029060">
    <property type="entry name" value="PIN-like_dom_sf"/>
</dbReference>
<dbReference type="InterPro" id="IPR041705">
    <property type="entry name" value="PIN_Sll0205"/>
</dbReference>
<gene>
    <name evidence="6" type="ORF">E6C70_08550</name>
</gene>
<dbReference type="PANTHER" id="PTHR36173">
    <property type="entry name" value="RIBONUCLEASE VAPC16-RELATED"/>
    <property type="match status" value="1"/>
</dbReference>
<dbReference type="CDD" id="cd09872">
    <property type="entry name" value="PIN_Sll0205-like"/>
    <property type="match status" value="1"/>
</dbReference>
<dbReference type="OrthoDB" id="9798990at2"/>
<dbReference type="AlphaFoldDB" id="A0A4S4FWL4"/>
<dbReference type="Pfam" id="PF01850">
    <property type="entry name" value="PIN"/>
    <property type="match status" value="1"/>
</dbReference>
<organism evidence="6 7">
    <name type="scientific">Orlajensenia flava</name>
    <dbReference type="NCBI Taxonomy" id="2565934"/>
    <lineage>
        <taxon>Bacteria</taxon>
        <taxon>Bacillati</taxon>
        <taxon>Actinomycetota</taxon>
        <taxon>Actinomycetes</taxon>
        <taxon>Micrococcales</taxon>
        <taxon>Microbacteriaceae</taxon>
        <taxon>Orlajensenia</taxon>
    </lineage>
</organism>
<evidence type="ECO:0000313" key="7">
    <source>
        <dbReference type="Proteomes" id="UP000307380"/>
    </source>
</evidence>
<keyword evidence="1" id="KW-0540">Nuclease</keyword>
<name>A0A4S4FWL4_9MICO</name>
<dbReference type="RefSeq" id="WP_136424123.1">
    <property type="nucleotide sequence ID" value="NZ_SSSN01000005.1"/>
</dbReference>
<reference evidence="6 7" key="1">
    <citation type="submission" date="2019-04" db="EMBL/GenBank/DDBJ databases">
        <authorList>
            <person name="Jiang L."/>
        </authorList>
    </citation>
    <scope>NUCLEOTIDE SEQUENCE [LARGE SCALE GENOMIC DNA]</scope>
    <source>
        <strain evidence="6 7">YIM 131861</strain>
    </source>
</reference>
<comment type="caution">
    <text evidence="6">The sequence shown here is derived from an EMBL/GenBank/DDBJ whole genome shotgun (WGS) entry which is preliminary data.</text>
</comment>
<dbReference type="EMBL" id="SSSN01000005">
    <property type="protein sequence ID" value="THG34325.1"/>
    <property type="molecule type" value="Genomic_DNA"/>
</dbReference>
<dbReference type="GO" id="GO:0046872">
    <property type="term" value="F:metal ion binding"/>
    <property type="evidence" value="ECO:0007669"/>
    <property type="project" value="UniProtKB-KW"/>
</dbReference>
<evidence type="ECO:0000259" key="5">
    <source>
        <dbReference type="Pfam" id="PF01850"/>
    </source>
</evidence>
<evidence type="ECO:0000256" key="4">
    <source>
        <dbReference type="ARBA" id="ARBA00022842"/>
    </source>
</evidence>
<dbReference type="PANTHER" id="PTHR36173:SF2">
    <property type="entry name" value="RIBONUCLEASE VAPC16"/>
    <property type="match status" value="1"/>
</dbReference>
<evidence type="ECO:0000256" key="3">
    <source>
        <dbReference type="ARBA" id="ARBA00022801"/>
    </source>
</evidence>
<proteinExistence type="predicted"/>
<dbReference type="InterPro" id="IPR052919">
    <property type="entry name" value="TA_system_RNase"/>
</dbReference>
<accession>A0A4S4FWL4</accession>
<dbReference type="Gene3D" id="3.40.50.1010">
    <property type="entry name" value="5'-nuclease"/>
    <property type="match status" value="1"/>
</dbReference>
<dbReference type="SUPFAM" id="SSF88723">
    <property type="entry name" value="PIN domain-like"/>
    <property type="match status" value="1"/>
</dbReference>
<feature type="domain" description="PIN" evidence="5">
    <location>
        <begin position="3"/>
        <end position="119"/>
    </location>
</feature>
<evidence type="ECO:0000256" key="1">
    <source>
        <dbReference type="ARBA" id="ARBA00022722"/>
    </source>
</evidence>
<keyword evidence="2" id="KW-0479">Metal-binding</keyword>